<evidence type="ECO:0000313" key="2">
    <source>
        <dbReference type="EMBL" id="MBC6498572.1"/>
    </source>
</evidence>
<evidence type="ECO:0000313" key="3">
    <source>
        <dbReference type="Proteomes" id="UP000650485"/>
    </source>
</evidence>
<dbReference type="EMBL" id="JACSZT010000005">
    <property type="protein sequence ID" value="MBC6498572.1"/>
    <property type="molecule type" value="Genomic_DNA"/>
</dbReference>
<proteinExistence type="predicted"/>
<comment type="caution">
    <text evidence="2">The sequence shown here is derived from an EMBL/GenBank/DDBJ whole genome shotgun (WGS) entry which is preliminary data.</text>
</comment>
<reference evidence="2" key="1">
    <citation type="submission" date="2020-08" db="EMBL/GenBank/DDBJ databases">
        <title>Complete genome sequence of Weissella confusa strain FS54 provides insights into metabolic potential.</title>
        <authorList>
            <person name="Fhoula I."/>
            <person name="Najjari A."/>
            <person name="Lekired A."/>
            <person name="Bessrour-Aouam N."/>
            <person name="Jaballah S."/>
            <person name="Klibi N."/>
            <person name="Ouzari H.-I."/>
        </authorList>
    </citation>
    <scope>NUCLEOTIDE SEQUENCE</scope>
    <source>
        <strain evidence="2">FS54</strain>
    </source>
</reference>
<evidence type="ECO:0000256" key="1">
    <source>
        <dbReference type="SAM" id="Coils"/>
    </source>
</evidence>
<dbReference type="Proteomes" id="UP000650485">
    <property type="component" value="Unassembled WGS sequence"/>
</dbReference>
<dbReference type="InterPro" id="IPR009785">
    <property type="entry name" value="Prophage_Lj928_Orf309"/>
</dbReference>
<dbReference type="AlphaFoldDB" id="A0A923NIT6"/>
<gene>
    <name evidence="2" type="ORF">H7R52_07740</name>
</gene>
<protein>
    <submittedName>
        <fullName evidence="2">DUF1351 domain-containing protein</fullName>
    </submittedName>
</protein>
<organism evidence="2 3">
    <name type="scientific">Weissella confusa</name>
    <name type="common">Lactobacillus confusus</name>
    <dbReference type="NCBI Taxonomy" id="1583"/>
    <lineage>
        <taxon>Bacteria</taxon>
        <taxon>Bacillati</taxon>
        <taxon>Bacillota</taxon>
        <taxon>Bacilli</taxon>
        <taxon>Lactobacillales</taxon>
        <taxon>Lactobacillaceae</taxon>
        <taxon>Weissella</taxon>
    </lineage>
</organism>
<accession>A0A923NIT6</accession>
<keyword evidence="1" id="KW-0175">Coiled coil</keyword>
<sequence length="299" mass="34139">MNELTLQQANVKPALVEVPGIDDLDKYVDTMLETYKKTPVSPETLAQAKQARTDLNKAYKGLSDTRKKIASQVAGNWPETETRIKEIEKKIQKVSDETLKPQIDDVIEAEKQSRKQLILSEIEKISSEYGMPAENIVFDDKWLNKTAKWNETENAVRSQFDVLKQQAELFELQAQQITSHAEQLGVDPVGVSGYIGQLKFKSLDEVKAAMDRDVQQAKAKFEAQKAKEQAEYEARKKRAEEAMKVGERLVDKNTGEIVEPAGPRLRNWQYTFDELTDEQKQFLDKTFTEWGISFSAYEV</sequence>
<dbReference type="Pfam" id="PF07083">
    <property type="entry name" value="DUF1351"/>
    <property type="match status" value="1"/>
</dbReference>
<name>A0A923NIT6_WEICO</name>
<feature type="coiled-coil region" evidence="1">
    <location>
        <begin position="207"/>
        <end position="249"/>
    </location>
</feature>